<feature type="signal peptide" evidence="8">
    <location>
        <begin position="1"/>
        <end position="16"/>
    </location>
</feature>
<comment type="function">
    <text evidence="1">Could act as a receptor for an unknown ligand.</text>
</comment>
<evidence type="ECO:0000313" key="11">
    <source>
        <dbReference type="Proteomes" id="UP001431209"/>
    </source>
</evidence>
<dbReference type="CDD" id="cd07302">
    <property type="entry name" value="CHD"/>
    <property type="match status" value="1"/>
</dbReference>
<dbReference type="PROSITE" id="PS50125">
    <property type="entry name" value="GUANYLATE_CYCLASE_2"/>
    <property type="match status" value="1"/>
</dbReference>
<evidence type="ECO:0000256" key="7">
    <source>
        <dbReference type="SAM" id="Phobius"/>
    </source>
</evidence>
<organism evidence="10 11">
    <name type="scientific">Acrasis kona</name>
    <dbReference type="NCBI Taxonomy" id="1008807"/>
    <lineage>
        <taxon>Eukaryota</taxon>
        <taxon>Discoba</taxon>
        <taxon>Heterolobosea</taxon>
        <taxon>Tetramitia</taxon>
        <taxon>Eutetramitia</taxon>
        <taxon>Acrasidae</taxon>
        <taxon>Acrasis</taxon>
    </lineage>
</organism>
<feature type="domain" description="Guanylate cyclase" evidence="9">
    <location>
        <begin position="1173"/>
        <end position="1310"/>
    </location>
</feature>
<dbReference type="Pfam" id="PF13458">
    <property type="entry name" value="Peripla_BP_6"/>
    <property type="match status" value="1"/>
</dbReference>
<evidence type="ECO:0000256" key="2">
    <source>
        <dbReference type="ARBA" id="ARBA00022729"/>
    </source>
</evidence>
<dbReference type="GO" id="GO:0035556">
    <property type="term" value="P:intracellular signal transduction"/>
    <property type="evidence" value="ECO:0007669"/>
    <property type="project" value="InterPro"/>
</dbReference>
<dbReference type="CDD" id="cd19978">
    <property type="entry name" value="PBP1_ABC_ligand_binding-like"/>
    <property type="match status" value="1"/>
</dbReference>
<dbReference type="EMBL" id="JAOPGA020001213">
    <property type="protein sequence ID" value="KAL0486290.1"/>
    <property type="molecule type" value="Genomic_DNA"/>
</dbReference>
<dbReference type="PANTHER" id="PTHR47235:SF1">
    <property type="entry name" value="BLR6548 PROTEIN"/>
    <property type="match status" value="1"/>
</dbReference>
<dbReference type="InterPro" id="IPR057398">
    <property type="entry name" value="GRESAG4.1/3_peripasmic_2"/>
</dbReference>
<evidence type="ECO:0000256" key="6">
    <source>
        <dbReference type="SAM" id="MobiDB-lite"/>
    </source>
</evidence>
<feature type="compositionally biased region" description="Polar residues" evidence="6">
    <location>
        <begin position="1485"/>
        <end position="1497"/>
    </location>
</feature>
<sequence>MFPLFYLLAVLSSTYALDDIIFGQSCGLTGSLSSTSVAFTFGLNAAFNEINNNGGVFGRNVLLNTIDDGYEPSLAVANTRTLVANSSIFALVGYTGTTNSNVSLDIAKNYSYPFIGPLSGSTIFRLPFVRSCINVRASYPDEMFALVNYLVNQKNRRRISVVYQADGFGQSCLDGVISALKTISLAVRSSASYVRNTLDVEDAVRTIAASQPDAIITAGTAAAMSKFITLVRSNPLYTNPSNIIFAAPSPTDMSALVGNMSLPLPKIVMSQIVPYYNDMSLPIVREYQKSHSALDPSMPFSFSSLEGYVVGRLVTFALVQSQYGPTLNRTSFINSFYEFGAVILGSITVGPFSECNANHVLYPINKDVCGCNQGLRNVWMVEADRNATILPIDASQFKWSDSCYGYTSTNISQPIVFVTTGPSDYQGSYDLTNGVLTAFNEFNSRKGVSRMVQLYARYYDNNASCPSALDDTLNILLQDPVFYGFLAATDTRFIDSEYNVLKEYPLIASYSGSDYLSIFKSNVINVRPSFVDELSNVIRYLTNDLVMTNIGLVYDFDLRGGVVCSEVYNNIMNLFNWNAQMNYPLMGNLPENVMAVTRLLMNWKRLEAVILVLRTADSAASFVNLARPLLPRVVFVFLSFIDTAKVQQLVTSTDNILFNTFLPPSTDANSAVASAFVKSYATSASSSSSFSPTTAGLFGYIAGRLVTSTLTSMQDWKLPITRDNLINAIYSNGYYSITGYSLGPYQPSSCNMGPRTLLIYKPTSASNVSLVNTFSYSSCLYMPTSITLPIMFVMITDNYNDGYVNGINRAFDSINQQGGIRGRNVKLKLYHHGGDGNVLKQQIIDAYTFMNVTAFVGMPRAYESFYNDFSKNVSVPFIGTRSGSISMRKPYNMYMLNVRSSLMDQSAAMAKTIYVDQQLNQVMLLWQSNSSYWAEARNGFIQYALVLGKSITTEQSIAASDIVVPSSIQCVVVLGDYGVVEMIINKLSPTNANRTVHVIYDEALPSMYSIDSNIYVTFPLPTQVIDDGDYEGYLTGRLIKEGLLHLKSYSSSSFIDNIYINSVINIDGYKFGPVGLACNSMTSDSCDTSNCDCNQLSHQVNVMSAVHSYAFSFFGCGVTYPSTTNTFNLLFLLFIALFIALLVTVVIMAVVIFLWYKKKHVDVRNAPKTGNMVLAFTDVQNSTKLWNTLGQDMPKSLKVHNHVMRKLIKQYNGYEVKTQGDSFMVAFQNVKDALEWALDCQRSLVRADWPVNIVQAFDCRMEWDDCENVVFKGLRVRIGLHYGYAERVLDKVTKRYDYFGNTVNCAARVESQAKGGQVFVSQELLQEVKNDLQLIEYIEFRNMRQEKKNLLYQQQQQENGAVDQNGASSNDNDAGIADMVCDVMVDQDVEPIEMNSIQLLPNLPRSNRLCEAIVYALMGSFSLKGIKGEVNLYEVMIESLLGRSYEPKRSENNSRKSSISASPRFEQLSKYKLGANQFSNERRPSTTWNPPSDNESSCKGGGHQEQQTADRQHHVRFKSLVDQLAPLQDLEDEIENQVKVVLMESCDPDAPICVLLTCAMFVDHEDVEMNHV</sequence>
<dbReference type="Pfam" id="PF25493">
    <property type="entry name" value="Peripla_BP_A-cyclase"/>
    <property type="match status" value="1"/>
</dbReference>
<keyword evidence="11" id="KW-1185">Reference proteome</keyword>
<proteinExistence type="predicted"/>
<dbReference type="GO" id="GO:0009190">
    <property type="term" value="P:cyclic nucleotide biosynthetic process"/>
    <property type="evidence" value="ECO:0007669"/>
    <property type="project" value="InterPro"/>
</dbReference>
<dbReference type="InterPro" id="IPR001054">
    <property type="entry name" value="A/G_cyclase"/>
</dbReference>
<evidence type="ECO:0000256" key="3">
    <source>
        <dbReference type="ARBA" id="ARBA00023170"/>
    </source>
</evidence>
<dbReference type="SUPFAM" id="SSF53822">
    <property type="entry name" value="Periplasmic binding protein-like I"/>
    <property type="match status" value="3"/>
</dbReference>
<keyword evidence="7" id="KW-1133">Transmembrane helix</keyword>
<evidence type="ECO:0000256" key="1">
    <source>
        <dbReference type="ARBA" id="ARBA00002708"/>
    </source>
</evidence>
<name>A0AAW2ZA02_9EUKA</name>
<dbReference type="Pfam" id="PF00211">
    <property type="entry name" value="Guanylate_cyc"/>
    <property type="match status" value="1"/>
</dbReference>
<gene>
    <name evidence="10" type="ORF">AKO1_011966</name>
</gene>
<protein>
    <recommendedName>
        <fullName evidence="4">ATP pyrophosphate-lyase</fullName>
    </recommendedName>
    <alternativeName>
        <fullName evidence="5">Adenylyl cyclase</fullName>
    </alternativeName>
</protein>
<dbReference type="SUPFAM" id="SSF55073">
    <property type="entry name" value="Nucleotide cyclase"/>
    <property type="match status" value="1"/>
</dbReference>
<dbReference type="Gene3D" id="3.30.70.1230">
    <property type="entry name" value="Nucleotide cyclase"/>
    <property type="match status" value="1"/>
</dbReference>
<dbReference type="PANTHER" id="PTHR47235">
    <property type="entry name" value="BLR6548 PROTEIN"/>
    <property type="match status" value="1"/>
</dbReference>
<keyword evidence="7" id="KW-0472">Membrane</keyword>
<dbReference type="InterPro" id="IPR028081">
    <property type="entry name" value="Leu-bd"/>
</dbReference>
<evidence type="ECO:0000313" key="10">
    <source>
        <dbReference type="EMBL" id="KAL0486290.1"/>
    </source>
</evidence>
<reference evidence="10 11" key="1">
    <citation type="submission" date="2024-03" db="EMBL/GenBank/DDBJ databases">
        <title>The Acrasis kona genome and developmental transcriptomes reveal deep origins of eukaryotic multicellular pathways.</title>
        <authorList>
            <person name="Sheikh S."/>
            <person name="Fu C.-J."/>
            <person name="Brown M.W."/>
            <person name="Baldauf S.L."/>
        </authorList>
    </citation>
    <scope>NUCLEOTIDE SEQUENCE [LARGE SCALE GENOMIC DNA]</scope>
    <source>
        <strain evidence="10 11">ATCC MYA-3509</strain>
    </source>
</reference>
<evidence type="ECO:0000256" key="8">
    <source>
        <dbReference type="SAM" id="SignalP"/>
    </source>
</evidence>
<dbReference type="InterPro" id="IPR028082">
    <property type="entry name" value="Peripla_BP_I"/>
</dbReference>
<keyword evidence="2 8" id="KW-0732">Signal</keyword>
<feature type="region of interest" description="Disordered" evidence="6">
    <location>
        <begin position="1479"/>
        <end position="1512"/>
    </location>
</feature>
<evidence type="ECO:0000256" key="4">
    <source>
        <dbReference type="ARBA" id="ARBA00032597"/>
    </source>
</evidence>
<evidence type="ECO:0000256" key="5">
    <source>
        <dbReference type="ARBA" id="ARBA00032637"/>
    </source>
</evidence>
<dbReference type="Proteomes" id="UP001431209">
    <property type="component" value="Unassembled WGS sequence"/>
</dbReference>
<feature type="chain" id="PRO_5043610138" description="ATP pyrophosphate-lyase" evidence="8">
    <location>
        <begin position="17"/>
        <end position="1572"/>
    </location>
</feature>
<keyword evidence="7" id="KW-0812">Transmembrane</keyword>
<dbReference type="Gene3D" id="3.40.50.2300">
    <property type="match status" value="5"/>
</dbReference>
<evidence type="ECO:0000259" key="9">
    <source>
        <dbReference type="PROSITE" id="PS50125"/>
    </source>
</evidence>
<feature type="transmembrane region" description="Helical" evidence="7">
    <location>
        <begin position="1129"/>
        <end position="1156"/>
    </location>
</feature>
<keyword evidence="3" id="KW-0675">Receptor</keyword>
<dbReference type="InterPro" id="IPR029787">
    <property type="entry name" value="Nucleotide_cyclase"/>
</dbReference>
<comment type="caution">
    <text evidence="10">The sequence shown here is derived from an EMBL/GenBank/DDBJ whole genome shotgun (WGS) entry which is preliminary data.</text>
</comment>
<dbReference type="SMART" id="SM00044">
    <property type="entry name" value="CYCc"/>
    <property type="match status" value="1"/>
</dbReference>
<accession>A0AAW2ZA02</accession>